<dbReference type="Pfam" id="PF03916">
    <property type="entry name" value="NrfD"/>
    <property type="match status" value="1"/>
</dbReference>
<dbReference type="PANTHER" id="PTHR43044:SF2">
    <property type="entry name" value="POLYSULPHIDE REDUCTASE NRFD"/>
    <property type="match status" value="1"/>
</dbReference>
<dbReference type="InterPro" id="IPR005614">
    <property type="entry name" value="NrfD-like"/>
</dbReference>
<dbReference type="Proteomes" id="UP000460715">
    <property type="component" value="Unassembled WGS sequence"/>
</dbReference>
<sequence>MSGGGGGTEGLLPRGTSYGALVGLVADALMRRNVGWRWYAAFGVTLAMTLMLAGCIAWLFLRGLGIFGNNTAVVWGFPIANYVWWIGIGNAGTFISAALLLTRQPWRAAINRFAEVMTIFAVSIAGLFPILHLGRPEYAYWLAPYPNVMGLWPQWRSALVWDFAAIVSYLIFSLLFWYLGLIPDMATLRDRAQTRTGQVAYGVLAMGWRGSARHWQLHDAVYRALAVMALPLVVSVHSVAAMDFSASLMPGWQETIYPPYFVVGALFSGFGMVIVLTALVRLGLGLQAIITPRHFEVMGKIVLACSLGMGLSYATEWFFAWSLGSRAELVHLHKLFDGEYTPLYVAMLACNLLVPQLMWIPQARRNILAVVGVAVVLNVGMWLERILIIWNTLSHGHLPSMWSVFWPSVFDWLVLAGSLGFFAMMFLCFARLLPAVAMHDLGKLLRERRKGS</sequence>
<evidence type="ECO:0000256" key="6">
    <source>
        <dbReference type="ARBA" id="ARBA00023136"/>
    </source>
</evidence>
<evidence type="ECO:0000256" key="3">
    <source>
        <dbReference type="ARBA" id="ARBA00022475"/>
    </source>
</evidence>
<dbReference type="AlphaFoldDB" id="A0A845B8Z1"/>
<proteinExistence type="inferred from homology"/>
<feature type="transmembrane region" description="Helical" evidence="7">
    <location>
        <begin position="81"/>
        <end position="101"/>
    </location>
</feature>
<evidence type="ECO:0000256" key="7">
    <source>
        <dbReference type="SAM" id="Phobius"/>
    </source>
</evidence>
<feature type="transmembrane region" description="Helical" evidence="7">
    <location>
        <begin position="38"/>
        <end position="61"/>
    </location>
</feature>
<gene>
    <name evidence="8" type="ORF">E0493_04310</name>
</gene>
<comment type="similarity">
    <text evidence="2">Belongs to the NrfD family.</text>
</comment>
<name>A0A845B8Z1_9PROT</name>
<keyword evidence="6 7" id="KW-0472">Membrane</keyword>
<accession>A0A845B8Z1</accession>
<evidence type="ECO:0000256" key="4">
    <source>
        <dbReference type="ARBA" id="ARBA00022692"/>
    </source>
</evidence>
<protein>
    <submittedName>
        <fullName evidence="8">Hydrogenase</fullName>
    </submittedName>
</protein>
<comment type="subcellular location">
    <subcellularLocation>
        <location evidence="1">Cell membrane</location>
        <topology evidence="1">Multi-pass membrane protein</topology>
    </subcellularLocation>
</comment>
<evidence type="ECO:0000256" key="5">
    <source>
        <dbReference type="ARBA" id="ARBA00022989"/>
    </source>
</evidence>
<feature type="transmembrane region" description="Helical" evidence="7">
    <location>
        <begin position="158"/>
        <end position="181"/>
    </location>
</feature>
<feature type="transmembrane region" description="Helical" evidence="7">
    <location>
        <begin position="410"/>
        <end position="433"/>
    </location>
</feature>
<feature type="transmembrane region" description="Helical" evidence="7">
    <location>
        <begin position="260"/>
        <end position="280"/>
    </location>
</feature>
<feature type="transmembrane region" description="Helical" evidence="7">
    <location>
        <begin position="113"/>
        <end position="134"/>
    </location>
</feature>
<evidence type="ECO:0000256" key="1">
    <source>
        <dbReference type="ARBA" id="ARBA00004651"/>
    </source>
</evidence>
<dbReference type="PANTHER" id="PTHR43044">
    <property type="match status" value="1"/>
</dbReference>
<keyword evidence="4 7" id="KW-0812">Transmembrane</keyword>
<evidence type="ECO:0000313" key="8">
    <source>
        <dbReference type="EMBL" id="MXP62576.1"/>
    </source>
</evidence>
<dbReference type="GO" id="GO:0005886">
    <property type="term" value="C:plasma membrane"/>
    <property type="evidence" value="ECO:0007669"/>
    <property type="project" value="UniProtKB-SubCell"/>
</dbReference>
<evidence type="ECO:0000256" key="2">
    <source>
        <dbReference type="ARBA" id="ARBA00008929"/>
    </source>
</evidence>
<feature type="transmembrane region" description="Helical" evidence="7">
    <location>
        <begin position="367"/>
        <end position="390"/>
    </location>
</feature>
<keyword evidence="5 7" id="KW-1133">Transmembrane helix</keyword>
<keyword evidence="3" id="KW-1003">Cell membrane</keyword>
<feature type="transmembrane region" description="Helical" evidence="7">
    <location>
        <begin position="343"/>
        <end position="360"/>
    </location>
</feature>
<feature type="transmembrane region" description="Helical" evidence="7">
    <location>
        <begin position="301"/>
        <end position="323"/>
    </location>
</feature>
<organism evidence="8 9">
    <name type="scientific">Teichococcus coralli</name>
    <dbReference type="NCBI Taxonomy" id="2545983"/>
    <lineage>
        <taxon>Bacteria</taxon>
        <taxon>Pseudomonadati</taxon>
        <taxon>Pseudomonadota</taxon>
        <taxon>Alphaproteobacteria</taxon>
        <taxon>Acetobacterales</taxon>
        <taxon>Roseomonadaceae</taxon>
        <taxon>Roseomonas</taxon>
    </lineage>
</organism>
<keyword evidence="9" id="KW-1185">Reference proteome</keyword>
<reference evidence="8 9" key="1">
    <citation type="submission" date="2019-03" db="EMBL/GenBank/DDBJ databases">
        <title>Roseomonas sp. a novel Roseomonas species isolated from Sea whip Gorgonian.</title>
        <authorList>
            <person name="Li F."/>
            <person name="Pan X."/>
            <person name="Huang S."/>
            <person name="Li Z."/>
            <person name="Meng B."/>
        </authorList>
    </citation>
    <scope>NUCLEOTIDE SEQUENCE [LARGE SCALE GENOMIC DNA]</scope>
    <source>
        <strain evidence="8 9">M0104</strain>
    </source>
</reference>
<dbReference type="OrthoDB" id="9806499at2"/>
<feature type="transmembrane region" description="Helical" evidence="7">
    <location>
        <begin position="220"/>
        <end position="240"/>
    </location>
</feature>
<dbReference type="EMBL" id="SNVJ01000003">
    <property type="protein sequence ID" value="MXP62576.1"/>
    <property type="molecule type" value="Genomic_DNA"/>
</dbReference>
<dbReference type="RefSeq" id="WP_160935705.1">
    <property type="nucleotide sequence ID" value="NZ_SNVJ01000003.1"/>
</dbReference>
<evidence type="ECO:0000313" key="9">
    <source>
        <dbReference type="Proteomes" id="UP000460715"/>
    </source>
</evidence>
<comment type="caution">
    <text evidence="8">The sequence shown here is derived from an EMBL/GenBank/DDBJ whole genome shotgun (WGS) entry which is preliminary data.</text>
</comment>